<keyword evidence="4 9" id="KW-0436">Ligase</keyword>
<keyword evidence="10" id="KW-1185">Reference proteome</keyword>
<dbReference type="InterPro" id="IPR004143">
    <property type="entry name" value="BPL_LPL_catalytic"/>
</dbReference>
<gene>
    <name evidence="9" type="ORF">MN210_00495</name>
</gene>
<dbReference type="EMBL" id="CP093310">
    <property type="protein sequence ID" value="UNK05469.2"/>
    <property type="molecule type" value="Genomic_DNA"/>
</dbReference>
<sequence>MTLPIKLRILKSSVTNPWFNLATEDWIFQELDAHSHTLFLWRNSETVVIGRSQNPWVECKTDKMAEDGVYLARRQSGGGAVFHDLGNTNFTFLSPKDGYDQQANFDIIINALKKLGIEASLSGRNDMQVGDRKISGSAFKHATDRSFHHGTLLVNANMQKLGDYLNPHPLKLQAKGIKSVRSRVANLVEFNDSITHESLSQAIIEAFCDYYGKTVEIEELDEDSLKQEPHLNRYYEQMADWDWRFGKTPQFNHHIETRFEWGIIDLHLEVAQAIMTEVVIFSDALNVELIEALKQALTGAKYTVDAVTSRLNDLKQQPAAGSESSWITQITDFEQWLTGQMVT</sequence>
<dbReference type="NCBIfam" id="TIGR00545">
    <property type="entry name" value="lipoyltrans"/>
    <property type="match status" value="1"/>
</dbReference>
<evidence type="ECO:0000256" key="7">
    <source>
        <dbReference type="ARBA" id="ARBA00048037"/>
    </source>
</evidence>
<keyword evidence="5" id="KW-0547">Nucleotide-binding</keyword>
<dbReference type="PROSITE" id="PS51733">
    <property type="entry name" value="BPL_LPL_CATALYTIC"/>
    <property type="match status" value="1"/>
</dbReference>
<dbReference type="GO" id="GO:0017118">
    <property type="term" value="F:lipoyltransferase activity"/>
    <property type="evidence" value="ECO:0007669"/>
    <property type="project" value="TreeGrafter"/>
</dbReference>
<keyword evidence="6" id="KW-0067">ATP-binding</keyword>
<comment type="pathway">
    <text evidence="1">Protein modification; protein lipoylation via exogenous pathway; protein N(6)-(lipoyl)lysine from lipoate: step 2/2.</text>
</comment>
<dbReference type="AlphaFoldDB" id="A0AAT9PEM5"/>
<dbReference type="GO" id="GO:0005524">
    <property type="term" value="F:ATP binding"/>
    <property type="evidence" value="ECO:0007669"/>
    <property type="project" value="UniProtKB-KW"/>
</dbReference>
<evidence type="ECO:0000256" key="1">
    <source>
        <dbReference type="ARBA" id="ARBA00005085"/>
    </source>
</evidence>
<dbReference type="Gene3D" id="3.30.390.50">
    <property type="entry name" value="CO dehydrogenase flavoprotein, C-terminal domain"/>
    <property type="match status" value="1"/>
</dbReference>
<evidence type="ECO:0000256" key="6">
    <source>
        <dbReference type="ARBA" id="ARBA00022840"/>
    </source>
</evidence>
<dbReference type="InterPro" id="IPR004562">
    <property type="entry name" value="LipoylTrfase_LipoateP_Ligase"/>
</dbReference>
<dbReference type="InterPro" id="IPR045864">
    <property type="entry name" value="aa-tRNA-synth_II/BPL/LPL"/>
</dbReference>
<evidence type="ECO:0000313" key="9">
    <source>
        <dbReference type="EMBL" id="UNK05469.2"/>
    </source>
</evidence>
<dbReference type="GO" id="GO:0005829">
    <property type="term" value="C:cytosol"/>
    <property type="evidence" value="ECO:0007669"/>
    <property type="project" value="TreeGrafter"/>
</dbReference>
<evidence type="ECO:0000256" key="4">
    <source>
        <dbReference type="ARBA" id="ARBA00022598"/>
    </source>
</evidence>
<dbReference type="PANTHER" id="PTHR12561">
    <property type="entry name" value="LIPOATE-PROTEIN LIGASE"/>
    <property type="match status" value="1"/>
</dbReference>
<dbReference type="PANTHER" id="PTHR12561:SF3">
    <property type="entry name" value="LIPOYLTRANSFERASE 1, MITOCHONDRIAL"/>
    <property type="match status" value="1"/>
</dbReference>
<comment type="catalytic activity">
    <reaction evidence="7">
        <text>L-lysyl-[lipoyl-carrier protein] + (R)-lipoate + ATP = N(6)-[(R)-lipoyl]-L-lysyl-[lipoyl-carrier protein] + AMP + diphosphate + H(+)</text>
        <dbReference type="Rhea" id="RHEA:49288"/>
        <dbReference type="Rhea" id="RHEA-COMP:10500"/>
        <dbReference type="Rhea" id="RHEA-COMP:10502"/>
        <dbReference type="ChEBI" id="CHEBI:15378"/>
        <dbReference type="ChEBI" id="CHEBI:29969"/>
        <dbReference type="ChEBI" id="CHEBI:30616"/>
        <dbReference type="ChEBI" id="CHEBI:33019"/>
        <dbReference type="ChEBI" id="CHEBI:83088"/>
        <dbReference type="ChEBI" id="CHEBI:83099"/>
        <dbReference type="ChEBI" id="CHEBI:456215"/>
        <dbReference type="EC" id="6.3.1.20"/>
    </reaction>
</comment>
<dbReference type="Proteomes" id="UP000829560">
    <property type="component" value="Chromosome"/>
</dbReference>
<dbReference type="Pfam" id="PF21948">
    <property type="entry name" value="LplA-B_cat"/>
    <property type="match status" value="1"/>
</dbReference>
<evidence type="ECO:0000256" key="3">
    <source>
        <dbReference type="ARBA" id="ARBA00012367"/>
    </source>
</evidence>
<dbReference type="CDD" id="cd16443">
    <property type="entry name" value="LplA"/>
    <property type="match status" value="1"/>
</dbReference>
<name>A0AAT9PEM5_9GAMM</name>
<dbReference type="EC" id="6.3.1.20" evidence="3"/>
<dbReference type="Pfam" id="PF10437">
    <property type="entry name" value="Lip_prot_lig_C"/>
    <property type="match status" value="1"/>
</dbReference>
<dbReference type="GO" id="GO:0009249">
    <property type="term" value="P:protein lipoylation"/>
    <property type="evidence" value="ECO:0007669"/>
    <property type="project" value="InterPro"/>
</dbReference>
<accession>A0AAT9PEM5</accession>
<dbReference type="SUPFAM" id="SSF82649">
    <property type="entry name" value="SufE/NifU"/>
    <property type="match status" value="1"/>
</dbReference>
<organism evidence="9 10">
    <name type="scientific">Psychrobacter raelei</name>
    <dbReference type="NCBI Taxonomy" id="2565531"/>
    <lineage>
        <taxon>Bacteria</taxon>
        <taxon>Pseudomonadati</taxon>
        <taxon>Pseudomonadota</taxon>
        <taxon>Gammaproteobacteria</taxon>
        <taxon>Moraxellales</taxon>
        <taxon>Moraxellaceae</taxon>
        <taxon>Psychrobacter</taxon>
    </lineage>
</organism>
<proteinExistence type="predicted"/>
<feature type="domain" description="BPL/LPL catalytic" evidence="8">
    <location>
        <begin position="32"/>
        <end position="215"/>
    </location>
</feature>
<reference evidence="9" key="1">
    <citation type="submission" date="2024-03" db="EMBL/GenBank/DDBJ databases">
        <title>Psychrobacter raelis sp. nov. isolated from a dog with peritonitis.</title>
        <authorList>
            <person name="Schiavone A."/>
            <person name="Manzulli V."/>
            <person name="Camarda A."/>
            <person name="Cafiero M.A."/>
            <person name="Vasco I."/>
            <person name="Marino L."/>
            <person name="Pennuzzi G."/>
            <person name="Serrecchia L."/>
            <person name="Galante D."/>
            <person name="Pugliese N."/>
        </authorList>
    </citation>
    <scope>NUCLEOTIDE SEQUENCE</scope>
    <source>
        <strain evidence="9">PraFG1</strain>
    </source>
</reference>
<dbReference type="SUPFAM" id="SSF55681">
    <property type="entry name" value="Class II aaRS and biotin synthetases"/>
    <property type="match status" value="1"/>
</dbReference>
<comment type="pathway">
    <text evidence="2">Protein modification; protein lipoylation via exogenous pathway; protein N(6)-(lipoyl)lysine from lipoate: step 1/2.</text>
</comment>
<evidence type="ECO:0000256" key="2">
    <source>
        <dbReference type="ARBA" id="ARBA00005124"/>
    </source>
</evidence>
<dbReference type="GO" id="GO:0016979">
    <property type="term" value="F:lipoate-protein ligase activity"/>
    <property type="evidence" value="ECO:0007669"/>
    <property type="project" value="UniProtKB-EC"/>
</dbReference>
<evidence type="ECO:0000313" key="10">
    <source>
        <dbReference type="Proteomes" id="UP000829560"/>
    </source>
</evidence>
<dbReference type="KEGG" id="prae:MN210_00495"/>
<evidence type="ECO:0000259" key="8">
    <source>
        <dbReference type="PROSITE" id="PS51733"/>
    </source>
</evidence>
<evidence type="ECO:0000256" key="5">
    <source>
        <dbReference type="ARBA" id="ARBA00022741"/>
    </source>
</evidence>
<protein>
    <recommendedName>
        <fullName evidence="3">lipoate--protein ligase</fullName>
        <ecNumber evidence="3">6.3.1.20</ecNumber>
    </recommendedName>
</protein>
<dbReference type="Gene3D" id="3.30.930.10">
    <property type="entry name" value="Bira Bifunctional Protein, Domain 2"/>
    <property type="match status" value="1"/>
</dbReference>
<dbReference type="InterPro" id="IPR019491">
    <property type="entry name" value="Lipoate_protein_ligase_C"/>
</dbReference>